<accession>A0ABV7VJG8</accession>
<keyword evidence="7" id="KW-1185">Reference proteome</keyword>
<keyword evidence="3" id="KW-0813">Transport</keyword>
<evidence type="ECO:0000256" key="3">
    <source>
        <dbReference type="ARBA" id="ARBA00022970"/>
    </source>
</evidence>
<sequence length="399" mass="43587">MTAFRFAHFAGATALALTILFAAPQPAAAQANKKIRIGFVTTLSGPNAAYGQDMKNSVELALDHLGRKMGGIPVEVIYEDDEQKPEVGKQKTEKLLQRDKVDFVTGYIWSNVLLASYKPVVDANTFLISANAGPSQLAGAQCNPYFFAASYQNDQLPNAMGELLNQKGVKTLYIVAPGYAAGNDQANGVKATFKGKVIGQDMTKWPDQLDFSAEISKIRAARPDAVYIFYPSRWGVQFLTQYSQAGLKKDVPLYSAFTVDAVSLTLQKDLALDTYFGAFWGSDLPYAINQKMVADFRKTHGRAPTFYGAQSYDAINLIASAVTATKGDLKNKPAVRKALEAAKFDSVRGAFKFGPNHFPIHNVYQQEAYKSADGGYDTRTVSTILTAYQDSHAAQCKMQ</sequence>
<evidence type="ECO:0000313" key="7">
    <source>
        <dbReference type="Proteomes" id="UP001595711"/>
    </source>
</evidence>
<evidence type="ECO:0000256" key="2">
    <source>
        <dbReference type="ARBA" id="ARBA00022729"/>
    </source>
</evidence>
<dbReference type="Pfam" id="PF13458">
    <property type="entry name" value="Peripla_BP_6"/>
    <property type="match status" value="1"/>
</dbReference>
<evidence type="ECO:0000256" key="4">
    <source>
        <dbReference type="SAM" id="SignalP"/>
    </source>
</evidence>
<dbReference type="SUPFAM" id="SSF53822">
    <property type="entry name" value="Periplasmic binding protein-like I"/>
    <property type="match status" value="1"/>
</dbReference>
<dbReference type="RefSeq" id="WP_379729228.1">
    <property type="nucleotide sequence ID" value="NZ_JBHRYJ010000005.1"/>
</dbReference>
<dbReference type="InterPro" id="IPR051010">
    <property type="entry name" value="BCAA_transport"/>
</dbReference>
<keyword evidence="3" id="KW-0029">Amino-acid transport</keyword>
<gene>
    <name evidence="6" type="ORF">ACFOOQ_19035</name>
</gene>
<proteinExistence type="inferred from homology"/>
<reference evidence="7" key="1">
    <citation type="journal article" date="2019" name="Int. J. Syst. Evol. Microbiol.">
        <title>The Global Catalogue of Microorganisms (GCM) 10K type strain sequencing project: providing services to taxonomists for standard genome sequencing and annotation.</title>
        <authorList>
            <consortium name="The Broad Institute Genomics Platform"/>
            <consortium name="The Broad Institute Genome Sequencing Center for Infectious Disease"/>
            <person name="Wu L."/>
            <person name="Ma J."/>
        </authorList>
    </citation>
    <scope>NUCLEOTIDE SEQUENCE [LARGE SCALE GENOMIC DNA]</scope>
    <source>
        <strain evidence="7">KCTC 42182</strain>
    </source>
</reference>
<keyword evidence="2 4" id="KW-0732">Signal</keyword>
<dbReference type="PANTHER" id="PTHR30483">
    <property type="entry name" value="LEUCINE-SPECIFIC-BINDING PROTEIN"/>
    <property type="match status" value="1"/>
</dbReference>
<evidence type="ECO:0000313" key="6">
    <source>
        <dbReference type="EMBL" id="MFC3677655.1"/>
    </source>
</evidence>
<protein>
    <submittedName>
        <fullName evidence="6">ABC transporter substrate-binding protein</fullName>
    </submittedName>
</protein>
<dbReference type="PANTHER" id="PTHR30483:SF6">
    <property type="entry name" value="PERIPLASMIC BINDING PROTEIN OF ABC TRANSPORTER FOR NATURAL AMINO ACIDS"/>
    <property type="match status" value="1"/>
</dbReference>
<evidence type="ECO:0000256" key="1">
    <source>
        <dbReference type="ARBA" id="ARBA00010062"/>
    </source>
</evidence>
<organism evidence="6 7">
    <name type="scientific">Ferrovibrio xuzhouensis</name>
    <dbReference type="NCBI Taxonomy" id="1576914"/>
    <lineage>
        <taxon>Bacteria</taxon>
        <taxon>Pseudomonadati</taxon>
        <taxon>Pseudomonadota</taxon>
        <taxon>Alphaproteobacteria</taxon>
        <taxon>Rhodospirillales</taxon>
        <taxon>Rhodospirillaceae</taxon>
        <taxon>Ferrovibrio</taxon>
    </lineage>
</organism>
<dbReference type="Gene3D" id="3.40.50.2300">
    <property type="match status" value="2"/>
</dbReference>
<dbReference type="CDD" id="cd06359">
    <property type="entry name" value="PBP1_Nba-like"/>
    <property type="match status" value="1"/>
</dbReference>
<dbReference type="Proteomes" id="UP001595711">
    <property type="component" value="Unassembled WGS sequence"/>
</dbReference>
<feature type="domain" description="Leucine-binding protein" evidence="5">
    <location>
        <begin position="34"/>
        <end position="368"/>
    </location>
</feature>
<comment type="caution">
    <text evidence="6">The sequence shown here is derived from an EMBL/GenBank/DDBJ whole genome shotgun (WGS) entry which is preliminary data.</text>
</comment>
<dbReference type="EMBL" id="JBHRYJ010000005">
    <property type="protein sequence ID" value="MFC3677655.1"/>
    <property type="molecule type" value="Genomic_DNA"/>
</dbReference>
<evidence type="ECO:0000259" key="5">
    <source>
        <dbReference type="Pfam" id="PF13458"/>
    </source>
</evidence>
<dbReference type="InterPro" id="IPR028081">
    <property type="entry name" value="Leu-bd"/>
</dbReference>
<name>A0ABV7VJG8_9PROT</name>
<comment type="similarity">
    <text evidence="1">Belongs to the leucine-binding protein family.</text>
</comment>
<feature type="chain" id="PRO_5046287851" evidence="4">
    <location>
        <begin position="30"/>
        <end position="399"/>
    </location>
</feature>
<dbReference type="InterPro" id="IPR028082">
    <property type="entry name" value="Peripla_BP_I"/>
</dbReference>
<feature type="signal peptide" evidence="4">
    <location>
        <begin position="1"/>
        <end position="29"/>
    </location>
</feature>